<dbReference type="InterPro" id="IPR018004">
    <property type="entry name" value="KilA/APSES_HTH"/>
</dbReference>
<dbReference type="Pfam" id="PF13606">
    <property type="entry name" value="Ank_3"/>
    <property type="match status" value="1"/>
</dbReference>
<dbReference type="GO" id="GO:0001228">
    <property type="term" value="F:DNA-binding transcription activator activity, RNA polymerase II-specific"/>
    <property type="evidence" value="ECO:0007669"/>
    <property type="project" value="UniProtKB-ARBA"/>
</dbReference>
<dbReference type="Gene3D" id="1.25.40.20">
    <property type="entry name" value="Ankyrin repeat-containing domain"/>
    <property type="match status" value="1"/>
</dbReference>
<dbReference type="InterPro" id="IPR002110">
    <property type="entry name" value="Ankyrin_rpt"/>
</dbReference>
<feature type="compositionally biased region" description="Polar residues" evidence="4">
    <location>
        <begin position="74"/>
        <end position="89"/>
    </location>
</feature>
<feature type="compositionally biased region" description="Basic and acidic residues" evidence="4">
    <location>
        <begin position="16"/>
        <end position="25"/>
    </location>
</feature>
<dbReference type="InterPro" id="IPR036770">
    <property type="entry name" value="Ankyrin_rpt-contain_sf"/>
</dbReference>
<dbReference type="OrthoDB" id="6718656at2759"/>
<dbReference type="InterPro" id="IPR003163">
    <property type="entry name" value="Tscrpt_reg_HTH_APSES-type"/>
</dbReference>
<evidence type="ECO:0000313" key="7">
    <source>
        <dbReference type="Proteomes" id="UP000673691"/>
    </source>
</evidence>
<evidence type="ECO:0000256" key="4">
    <source>
        <dbReference type="SAM" id="MobiDB-lite"/>
    </source>
</evidence>
<sequence>MRSCRPSRNDQNQPASKERAKRPDPDAATDTDTGRHATKRSSTTGASPAKRSASQPFFPRRQADDDAPVGQAEAMSQSETLAAATNKNNRRTGNTIRQIFKATYSNVPVFEYVCRGVGVMRRRSDAYVNATHILKVANFSKPQRTKILESEIHTGHHEKVQGGYGKYQDWLFSEFAAGPFAKPEKAGRSLLSHNIPCVSSGTWVPLPRAIEIASQFGVEEDIRPLFDYVVGDQSPPQAPKHITAASVRPKKSRKGSPAPARSAPAEAAGPPLSEPAAGAAAAGVTSASEEDHEHAAHGPWLSDALHAAAAGSSAVGVVAPEGAAAGPAAAPLGKRAAAVEAKNNLRSSLRPKRSPPNSVPSAAKAPAVPDAAAAAKRTSPKKPSAAPRGPVQKSSKKGKSAGPVPGGKPKAVTIQAGPPHYGAALRRHLEPSSAVEDDDGTILDETSSDSETVSDRAGAVLLRYFASTDGQVPQILITPPASLDINMSIDRDGNSSLHWAAMTARIIVVQYMMSHFAVDVNRVNSFGQTALAKAVQYPHNRSFNTFPVLLDYLQPSLQCTDRNGRSLLHHIIIAEFNDAEEAHAVYYLHHTLARIQANPQQYAWFLDAPDRRGDTPLAAARRLGRRHLPRMLLNAGARDVFPELSDDSDGDPETLDADVEGLALPGPGEFPSSPDDDPKERASAAFGKWAAETAEDYRRRREAIEEIEAEARRQLRSTLNEVEDLKAAVGRMRAEAESAREEEGR</sequence>
<protein>
    <recommendedName>
        <fullName evidence="5">HTH APSES-type domain-containing protein</fullName>
    </recommendedName>
</protein>
<name>A0A8H7ZNS9_9FUNG</name>
<gene>
    <name evidence="6" type="ORF">BJ554DRAFT_3675</name>
</gene>
<keyword evidence="1" id="KW-0677">Repeat</keyword>
<organism evidence="6 7">
    <name type="scientific">Olpidium bornovanus</name>
    <dbReference type="NCBI Taxonomy" id="278681"/>
    <lineage>
        <taxon>Eukaryota</taxon>
        <taxon>Fungi</taxon>
        <taxon>Fungi incertae sedis</taxon>
        <taxon>Olpidiomycota</taxon>
        <taxon>Olpidiomycotina</taxon>
        <taxon>Olpidiomycetes</taxon>
        <taxon>Olpidiales</taxon>
        <taxon>Olpidiaceae</taxon>
        <taxon>Olpidium</taxon>
    </lineage>
</organism>
<evidence type="ECO:0000259" key="5">
    <source>
        <dbReference type="PROSITE" id="PS51299"/>
    </source>
</evidence>
<dbReference type="AlphaFoldDB" id="A0A8H7ZNS9"/>
<dbReference type="GO" id="GO:0033309">
    <property type="term" value="C:SBF transcription complex"/>
    <property type="evidence" value="ECO:0007669"/>
    <property type="project" value="TreeGrafter"/>
</dbReference>
<feature type="region of interest" description="Disordered" evidence="4">
    <location>
        <begin position="664"/>
        <end position="687"/>
    </location>
</feature>
<dbReference type="GO" id="GO:0003677">
    <property type="term" value="F:DNA binding"/>
    <property type="evidence" value="ECO:0007669"/>
    <property type="project" value="InterPro"/>
</dbReference>
<dbReference type="PANTHER" id="PTHR43828:SF15">
    <property type="entry name" value="TRANSCRIPTION FACTOR MBP1"/>
    <property type="match status" value="1"/>
</dbReference>
<dbReference type="EMBL" id="JAEFCI010011549">
    <property type="protein sequence ID" value="KAG5456556.1"/>
    <property type="molecule type" value="Genomic_DNA"/>
</dbReference>
<keyword evidence="3" id="KW-0175">Coiled coil</keyword>
<dbReference type="Proteomes" id="UP000673691">
    <property type="component" value="Unassembled WGS sequence"/>
</dbReference>
<evidence type="ECO:0000256" key="3">
    <source>
        <dbReference type="SAM" id="Coils"/>
    </source>
</evidence>
<feature type="region of interest" description="Disordered" evidence="4">
    <location>
        <begin position="1"/>
        <end position="89"/>
    </location>
</feature>
<keyword evidence="2" id="KW-0040">ANK repeat</keyword>
<feature type="coiled-coil region" evidence="3">
    <location>
        <begin position="690"/>
        <end position="742"/>
    </location>
</feature>
<evidence type="ECO:0000256" key="1">
    <source>
        <dbReference type="ARBA" id="ARBA00022737"/>
    </source>
</evidence>
<dbReference type="SUPFAM" id="SSF54616">
    <property type="entry name" value="DNA-binding domain of Mlu1-box binding protein MBP1"/>
    <property type="match status" value="2"/>
</dbReference>
<evidence type="ECO:0000313" key="6">
    <source>
        <dbReference type="EMBL" id="KAG5456556.1"/>
    </source>
</evidence>
<dbReference type="Gene3D" id="3.10.260.10">
    <property type="entry name" value="Transcription regulator HTH, APSES-type DNA-binding domain"/>
    <property type="match status" value="1"/>
</dbReference>
<dbReference type="GO" id="GO:0030907">
    <property type="term" value="C:MBF transcription complex"/>
    <property type="evidence" value="ECO:0007669"/>
    <property type="project" value="TreeGrafter"/>
</dbReference>
<dbReference type="PROSITE" id="PS51299">
    <property type="entry name" value="HTH_APSES"/>
    <property type="match status" value="1"/>
</dbReference>
<feature type="non-terminal residue" evidence="6">
    <location>
        <position position="745"/>
    </location>
</feature>
<feature type="domain" description="HTH APSES-type" evidence="5">
    <location>
        <begin position="99"/>
        <end position="237"/>
    </location>
</feature>
<feature type="compositionally biased region" description="Acidic residues" evidence="4">
    <location>
        <begin position="435"/>
        <end position="448"/>
    </location>
</feature>
<dbReference type="InterPro" id="IPR051642">
    <property type="entry name" value="SWI6-like"/>
</dbReference>
<dbReference type="SUPFAM" id="SSF48403">
    <property type="entry name" value="Ankyrin repeat"/>
    <property type="match status" value="1"/>
</dbReference>
<reference evidence="6 7" key="1">
    <citation type="journal article" name="Sci. Rep.">
        <title>Genome-scale phylogenetic analyses confirm Olpidium as the closest living zoosporic fungus to the non-flagellated, terrestrial fungi.</title>
        <authorList>
            <person name="Chang Y."/>
            <person name="Rochon D."/>
            <person name="Sekimoto S."/>
            <person name="Wang Y."/>
            <person name="Chovatia M."/>
            <person name="Sandor L."/>
            <person name="Salamov A."/>
            <person name="Grigoriev I.V."/>
            <person name="Stajich J.E."/>
            <person name="Spatafora J.W."/>
        </authorList>
    </citation>
    <scope>NUCLEOTIDE SEQUENCE [LARGE SCALE GENOMIC DNA]</scope>
    <source>
        <strain evidence="6">S191</strain>
    </source>
</reference>
<feature type="region of interest" description="Disordered" evidence="4">
    <location>
        <begin position="233"/>
        <end position="296"/>
    </location>
</feature>
<feature type="compositionally biased region" description="Low complexity" evidence="4">
    <location>
        <begin position="257"/>
        <end position="287"/>
    </location>
</feature>
<feature type="region of interest" description="Disordered" evidence="4">
    <location>
        <begin position="430"/>
        <end position="450"/>
    </location>
</feature>
<dbReference type="SMART" id="SM00248">
    <property type="entry name" value="ANK"/>
    <property type="match status" value="2"/>
</dbReference>
<accession>A0A8H7ZNS9</accession>
<feature type="compositionally biased region" description="Low complexity" evidence="4">
    <location>
        <begin position="355"/>
        <end position="376"/>
    </location>
</feature>
<dbReference type="SMART" id="SM01252">
    <property type="entry name" value="KilA-N"/>
    <property type="match status" value="1"/>
</dbReference>
<evidence type="ECO:0000256" key="2">
    <source>
        <dbReference type="ARBA" id="ARBA00023043"/>
    </source>
</evidence>
<keyword evidence="7" id="KW-1185">Reference proteome</keyword>
<dbReference type="Pfam" id="PF04383">
    <property type="entry name" value="KilA-N"/>
    <property type="match status" value="1"/>
</dbReference>
<dbReference type="PANTHER" id="PTHR43828">
    <property type="entry name" value="ASPARAGINASE"/>
    <property type="match status" value="1"/>
</dbReference>
<comment type="caution">
    <text evidence="6">The sequence shown here is derived from an EMBL/GenBank/DDBJ whole genome shotgun (WGS) entry which is preliminary data.</text>
</comment>
<proteinExistence type="predicted"/>
<feature type="region of interest" description="Disordered" evidence="4">
    <location>
        <begin position="341"/>
        <end position="412"/>
    </location>
</feature>
<dbReference type="InterPro" id="IPR036887">
    <property type="entry name" value="HTH_APSES_sf"/>
</dbReference>